<keyword evidence="5 7" id="KW-0694">RNA-binding</keyword>
<dbReference type="PROSITE" id="PS00039">
    <property type="entry name" value="DEAD_ATP_HELICASE"/>
    <property type="match status" value="1"/>
</dbReference>
<comment type="function">
    <text evidence="7">RNA helicase.</text>
</comment>
<dbReference type="GO" id="GO:0003723">
    <property type="term" value="F:RNA binding"/>
    <property type="evidence" value="ECO:0007669"/>
    <property type="project" value="UniProtKB-UniRule"/>
</dbReference>
<feature type="domain" description="Helicase ATP-binding" evidence="9">
    <location>
        <begin position="189"/>
        <end position="367"/>
    </location>
</feature>
<feature type="region of interest" description="Disordered" evidence="8">
    <location>
        <begin position="877"/>
        <end position="915"/>
    </location>
</feature>
<dbReference type="InterPro" id="IPR014001">
    <property type="entry name" value="Helicase_ATP-bd"/>
</dbReference>
<keyword evidence="4 7" id="KW-0067">ATP-binding</keyword>
<comment type="caution">
    <text evidence="12">The sequence shown here is derived from an EMBL/GenBank/DDBJ whole genome shotgun (WGS) entry which is preliminary data.</text>
</comment>
<feature type="compositionally biased region" description="Low complexity" evidence="8">
    <location>
        <begin position="883"/>
        <end position="902"/>
    </location>
</feature>
<comment type="catalytic activity">
    <reaction evidence="7">
        <text>ATP + H2O = ADP + phosphate + H(+)</text>
        <dbReference type="Rhea" id="RHEA:13065"/>
        <dbReference type="ChEBI" id="CHEBI:15377"/>
        <dbReference type="ChEBI" id="CHEBI:15378"/>
        <dbReference type="ChEBI" id="CHEBI:30616"/>
        <dbReference type="ChEBI" id="CHEBI:43474"/>
        <dbReference type="ChEBI" id="CHEBI:456216"/>
        <dbReference type="EC" id="3.6.4.13"/>
    </reaction>
</comment>
<comment type="similarity">
    <text evidence="7">Belongs to the DEAD box helicase family.</text>
</comment>
<feature type="compositionally biased region" description="Acidic residues" evidence="8">
    <location>
        <begin position="712"/>
        <end position="722"/>
    </location>
</feature>
<evidence type="ECO:0000256" key="2">
    <source>
        <dbReference type="ARBA" id="ARBA00022801"/>
    </source>
</evidence>
<dbReference type="InterPro" id="IPR014014">
    <property type="entry name" value="RNA_helicase_DEAD_Q_motif"/>
</dbReference>
<feature type="region of interest" description="Disordered" evidence="8">
    <location>
        <begin position="682"/>
        <end position="753"/>
    </location>
</feature>
<dbReference type="PROSITE" id="PS51192">
    <property type="entry name" value="HELICASE_ATP_BIND_1"/>
    <property type="match status" value="1"/>
</dbReference>
<dbReference type="SUPFAM" id="SSF52540">
    <property type="entry name" value="P-loop containing nucleoside triphosphate hydrolases"/>
    <property type="match status" value="1"/>
</dbReference>
<feature type="short sequence motif" description="Q motif" evidence="6">
    <location>
        <begin position="158"/>
        <end position="186"/>
    </location>
</feature>
<name>A0A5J4YSR3_PORPP</name>
<keyword evidence="3 7" id="KW-0347">Helicase</keyword>
<dbReference type="Proteomes" id="UP000324585">
    <property type="component" value="Unassembled WGS sequence"/>
</dbReference>
<dbReference type="CDD" id="cd17941">
    <property type="entry name" value="DEADc_DDX10"/>
    <property type="match status" value="1"/>
</dbReference>
<dbReference type="SMART" id="SM00490">
    <property type="entry name" value="HELICc"/>
    <property type="match status" value="1"/>
</dbReference>
<comment type="domain">
    <text evidence="7">The Q motif is unique to and characteristic of the DEAD box family of RNA helicases and controls ATP binding and hydrolysis.</text>
</comment>
<dbReference type="EC" id="3.6.4.13" evidence="7"/>
<dbReference type="AlphaFoldDB" id="A0A5J4YSR3"/>
<evidence type="ECO:0000259" key="11">
    <source>
        <dbReference type="PROSITE" id="PS51195"/>
    </source>
</evidence>
<sequence length="929" mass="100530">MAAFALLARECKYGELVSHLAKNQPASPRWLTTGTPPMCRHQPRITSRRLAAGGTVAPGTTFRGGASRRHVDRGSGRGRVWVPYTRAAGGRAGVMGPAIKTSASLRHGGAGCRGRCGCARTRGPRVQERHELERVREAVDALRAEPDGTVVTSGSAPQTFQDMPLSSRTLRGLEQHGYVRMTPVQRETLGPLLAGRDVMATAPTGSGKTLAFVIPVLERLWRDGWTPLDGLGALVIAPTRELAFQTFDVLRRVGGAHTLSAGLVIGGKDFEQERARIAGMNILIATPGRLLQHLDQSAAFSADALQCLVLDEADRILDMGFASTLDAILEHLPRGAQRQHQTILTSATATTSVRALARLSLHRPAYIHVTQRTVGVHANLCNDTDGSTREDAPAASRQNNDPLTAGVPGDTNIAVTPQQLRQAYTVVPAERKLMVLWAFMKQHLDAKIVVFVSSCKQARFLYEVLRRLRPGFPLLHLTGKMKQPRRVAMYDQFCAHTASALVATDVAARGLDFPQVDWVLQLDCPDSVESYIHRVGRTARCDRPGRALLLLTPAEQSGFLDRLGQRGLARAVRRTDLDARRIAQHDPTSKVRSIVAADVSIKKLAQGALKSYVRCVHLQADKTVFSADAIDTLALGESFGLPDVAMPKLRLGGSGAGSGAQSKNVYGYRHSTDIATILESTHELGDGTRSARPAHLEKMSSAAAKTQSTDVEKDDDAGDNDGEPFFVVKRPDGTGKITHEPEHGEREEGDEEALVTKPTVGAATALKKVKISSKGVRRGQAVNQRVVFRDDDDDGGGFQMELATADTDSMLPILESSGQHQAYATTVAEALRAREQDIATLEKTRVREKRLKRKLQEREALKSTAAQTSNGLVLPVVDAAGFGSPSDNSLDGSGSDVDSESSLEPNLTMHEDEEQLALRVLSKRMKRST</sequence>
<feature type="domain" description="DEAD-box RNA helicase Q" evidence="11">
    <location>
        <begin position="158"/>
        <end position="186"/>
    </location>
</feature>
<dbReference type="InterPro" id="IPR027417">
    <property type="entry name" value="P-loop_NTPase"/>
</dbReference>
<dbReference type="OrthoDB" id="10259640at2759"/>
<dbReference type="Pfam" id="PF00270">
    <property type="entry name" value="DEAD"/>
    <property type="match status" value="1"/>
</dbReference>
<evidence type="ECO:0000313" key="13">
    <source>
        <dbReference type="Proteomes" id="UP000324585"/>
    </source>
</evidence>
<accession>A0A5J4YSR3</accession>
<evidence type="ECO:0000256" key="8">
    <source>
        <dbReference type="SAM" id="MobiDB-lite"/>
    </source>
</evidence>
<dbReference type="InterPro" id="IPR000629">
    <property type="entry name" value="RNA-helicase_DEAD-box_CS"/>
</dbReference>
<dbReference type="PROSITE" id="PS51195">
    <property type="entry name" value="Q_MOTIF"/>
    <property type="match status" value="1"/>
</dbReference>
<keyword evidence="13" id="KW-1185">Reference proteome</keyword>
<evidence type="ECO:0000256" key="3">
    <source>
        <dbReference type="ARBA" id="ARBA00022806"/>
    </source>
</evidence>
<dbReference type="GO" id="GO:0003724">
    <property type="term" value="F:RNA helicase activity"/>
    <property type="evidence" value="ECO:0007669"/>
    <property type="project" value="UniProtKB-EC"/>
</dbReference>
<keyword evidence="2 7" id="KW-0378">Hydrolase</keyword>
<keyword evidence="1 7" id="KW-0547">Nucleotide-binding</keyword>
<dbReference type="Pfam" id="PF13959">
    <property type="entry name" value="CTE_SPB4"/>
    <property type="match status" value="1"/>
</dbReference>
<dbReference type="GO" id="GO:0016887">
    <property type="term" value="F:ATP hydrolysis activity"/>
    <property type="evidence" value="ECO:0007669"/>
    <property type="project" value="RHEA"/>
</dbReference>
<evidence type="ECO:0000256" key="7">
    <source>
        <dbReference type="RuleBase" id="RU365068"/>
    </source>
</evidence>
<protein>
    <recommendedName>
        <fullName evidence="7">ATP-dependent RNA helicase</fullName>
        <ecNumber evidence="7">3.6.4.13</ecNumber>
    </recommendedName>
</protein>
<dbReference type="InterPro" id="IPR001650">
    <property type="entry name" value="Helicase_C-like"/>
</dbReference>
<feature type="compositionally biased region" description="Basic and acidic residues" evidence="8">
    <location>
        <begin position="729"/>
        <end position="746"/>
    </location>
</feature>
<dbReference type="InterPro" id="IPR011545">
    <property type="entry name" value="DEAD/DEAH_box_helicase_dom"/>
</dbReference>
<gene>
    <name evidence="12" type="ORF">FVE85_5009</name>
</gene>
<feature type="domain" description="Helicase C-terminal" evidence="10">
    <location>
        <begin position="419"/>
        <end position="583"/>
    </location>
</feature>
<dbReference type="SMART" id="SM00487">
    <property type="entry name" value="DEXDc"/>
    <property type="match status" value="1"/>
</dbReference>
<evidence type="ECO:0000259" key="9">
    <source>
        <dbReference type="PROSITE" id="PS51192"/>
    </source>
</evidence>
<evidence type="ECO:0000256" key="5">
    <source>
        <dbReference type="ARBA" id="ARBA00022884"/>
    </source>
</evidence>
<dbReference type="SMART" id="SM01178">
    <property type="entry name" value="DUF4217"/>
    <property type="match status" value="1"/>
</dbReference>
<evidence type="ECO:0000259" key="10">
    <source>
        <dbReference type="PROSITE" id="PS51194"/>
    </source>
</evidence>
<evidence type="ECO:0000313" key="12">
    <source>
        <dbReference type="EMBL" id="KAA8493872.1"/>
    </source>
</evidence>
<evidence type="ECO:0000256" key="6">
    <source>
        <dbReference type="PROSITE-ProRule" id="PRU00552"/>
    </source>
</evidence>
<dbReference type="CDD" id="cd18787">
    <property type="entry name" value="SF2_C_DEAD"/>
    <property type="match status" value="1"/>
</dbReference>
<dbReference type="Pfam" id="PF00271">
    <property type="entry name" value="Helicase_C"/>
    <property type="match status" value="1"/>
</dbReference>
<dbReference type="GO" id="GO:0005524">
    <property type="term" value="F:ATP binding"/>
    <property type="evidence" value="ECO:0007669"/>
    <property type="project" value="UniProtKB-UniRule"/>
</dbReference>
<evidence type="ECO:0000256" key="4">
    <source>
        <dbReference type="ARBA" id="ARBA00022840"/>
    </source>
</evidence>
<dbReference type="InterPro" id="IPR025313">
    <property type="entry name" value="SPB4-like_CTE"/>
</dbReference>
<feature type="region of interest" description="Disordered" evidence="8">
    <location>
        <begin position="381"/>
        <end position="411"/>
    </location>
</feature>
<proteinExistence type="inferred from homology"/>
<evidence type="ECO:0000256" key="1">
    <source>
        <dbReference type="ARBA" id="ARBA00022741"/>
    </source>
</evidence>
<dbReference type="EMBL" id="VRMN01000006">
    <property type="protein sequence ID" value="KAA8493872.1"/>
    <property type="molecule type" value="Genomic_DNA"/>
</dbReference>
<dbReference type="Gene3D" id="3.40.50.300">
    <property type="entry name" value="P-loop containing nucleotide triphosphate hydrolases"/>
    <property type="match status" value="2"/>
</dbReference>
<organism evidence="12 13">
    <name type="scientific">Porphyridium purpureum</name>
    <name type="common">Red alga</name>
    <name type="synonym">Porphyridium cruentum</name>
    <dbReference type="NCBI Taxonomy" id="35688"/>
    <lineage>
        <taxon>Eukaryota</taxon>
        <taxon>Rhodophyta</taxon>
        <taxon>Bangiophyceae</taxon>
        <taxon>Porphyridiales</taxon>
        <taxon>Porphyridiaceae</taxon>
        <taxon>Porphyridium</taxon>
    </lineage>
</organism>
<reference evidence="13" key="1">
    <citation type="journal article" date="2019" name="Nat. Commun.">
        <title>Expansion of phycobilisome linker gene families in mesophilic red algae.</title>
        <authorList>
            <person name="Lee J."/>
            <person name="Kim D."/>
            <person name="Bhattacharya D."/>
            <person name="Yoon H.S."/>
        </authorList>
    </citation>
    <scope>NUCLEOTIDE SEQUENCE [LARGE SCALE GENOMIC DNA]</scope>
    <source>
        <strain evidence="13">CCMP 1328</strain>
    </source>
</reference>
<dbReference type="PANTHER" id="PTHR24031">
    <property type="entry name" value="RNA HELICASE"/>
    <property type="match status" value="1"/>
</dbReference>
<dbReference type="PROSITE" id="PS51194">
    <property type="entry name" value="HELICASE_CTER"/>
    <property type="match status" value="1"/>
</dbReference>